<keyword evidence="3" id="KW-1185">Reference proteome</keyword>
<dbReference type="Proteomes" id="UP000321820">
    <property type="component" value="Chromosome"/>
</dbReference>
<dbReference type="RefSeq" id="WP_147646128.1">
    <property type="nucleotide sequence ID" value="NZ_CP042806.1"/>
</dbReference>
<feature type="transmembrane region" description="Helical" evidence="1">
    <location>
        <begin position="92"/>
        <end position="114"/>
    </location>
</feature>
<accession>A0A5B9E3U8</accession>
<dbReference type="KEGG" id="talb:FTW19_02270"/>
<keyword evidence="1" id="KW-0812">Transmembrane</keyword>
<dbReference type="EMBL" id="CP042806">
    <property type="protein sequence ID" value="QEE26932.1"/>
    <property type="molecule type" value="Genomic_DNA"/>
</dbReference>
<keyword evidence="1" id="KW-1133">Transmembrane helix</keyword>
<reference evidence="2 3" key="1">
    <citation type="submission" date="2019-08" db="EMBL/GenBank/DDBJ databases">
        <title>Complete genome sequence of Terriglobus albidus strain ORNL.</title>
        <authorList>
            <person name="Podar M."/>
        </authorList>
    </citation>
    <scope>NUCLEOTIDE SEQUENCE [LARGE SCALE GENOMIC DNA]</scope>
    <source>
        <strain evidence="2 3">ORNL</strain>
    </source>
</reference>
<organism evidence="2 3">
    <name type="scientific">Terriglobus albidus</name>
    <dbReference type="NCBI Taxonomy" id="1592106"/>
    <lineage>
        <taxon>Bacteria</taxon>
        <taxon>Pseudomonadati</taxon>
        <taxon>Acidobacteriota</taxon>
        <taxon>Terriglobia</taxon>
        <taxon>Terriglobales</taxon>
        <taxon>Acidobacteriaceae</taxon>
        <taxon>Terriglobus</taxon>
    </lineage>
</organism>
<dbReference type="AlphaFoldDB" id="A0A5B9E3U8"/>
<name>A0A5B9E3U8_9BACT</name>
<evidence type="ECO:0000313" key="2">
    <source>
        <dbReference type="EMBL" id="QEE26932.1"/>
    </source>
</evidence>
<keyword evidence="1" id="KW-0472">Membrane</keyword>
<proteinExistence type="predicted"/>
<evidence type="ECO:0008006" key="4">
    <source>
        <dbReference type="Google" id="ProtNLM"/>
    </source>
</evidence>
<feature type="transmembrane region" description="Helical" evidence="1">
    <location>
        <begin position="134"/>
        <end position="156"/>
    </location>
</feature>
<gene>
    <name evidence="2" type="ORF">FTW19_02270</name>
</gene>
<sequence length="169" mass="18396">MNLNGCTRLEEVRHALSQGHWPQACAELQAHVQTCTRCTEEVLVTKHLQGLRATAIAVAQPGSASLLWWKAQARRRSTVVQQMERPLLAGQLVALAIVLTIVAGIVMSHSRGVWTSGAATTSNAWNWLLDAWGLLPVLAAAGVVVLLAAVVLYLVLPVRYRDQRHPQNG</sequence>
<evidence type="ECO:0000313" key="3">
    <source>
        <dbReference type="Proteomes" id="UP000321820"/>
    </source>
</evidence>
<dbReference type="OrthoDB" id="121826at2"/>
<evidence type="ECO:0000256" key="1">
    <source>
        <dbReference type="SAM" id="Phobius"/>
    </source>
</evidence>
<protein>
    <recommendedName>
        <fullName evidence="4">Zf-HC2 domain-containing protein</fullName>
    </recommendedName>
</protein>